<evidence type="ECO:0000313" key="2">
    <source>
        <dbReference type="EMBL" id="KAH9299174.1"/>
    </source>
</evidence>
<comment type="caution">
    <text evidence="2">The sequence shown here is derived from an EMBL/GenBank/DDBJ whole genome shotgun (WGS) entry which is preliminary data.</text>
</comment>
<feature type="region of interest" description="Disordered" evidence="1">
    <location>
        <begin position="1"/>
        <end position="25"/>
    </location>
</feature>
<accession>A0AA38CMC3</accession>
<protein>
    <submittedName>
        <fullName evidence="2">Uncharacterized protein</fullName>
    </submittedName>
</protein>
<name>A0AA38CMC3_TAXCH</name>
<evidence type="ECO:0000313" key="3">
    <source>
        <dbReference type="Proteomes" id="UP000824469"/>
    </source>
</evidence>
<sequence>GSGRTEVHRTKLGAEKSRKSAKSFVPGSLRDSWDIRDVRDVKSRNGRKSKENHHKFCFRAVLGQSGPKVRGGRESADLSKDSPFPFGDICPRTVQGHDGTK</sequence>
<dbReference type="AlphaFoldDB" id="A0AA38CMC3"/>
<feature type="compositionally biased region" description="Basic and acidic residues" evidence="1">
    <location>
        <begin position="1"/>
        <end position="18"/>
    </location>
</feature>
<feature type="non-terminal residue" evidence="2">
    <location>
        <position position="1"/>
    </location>
</feature>
<feature type="region of interest" description="Disordered" evidence="1">
    <location>
        <begin position="65"/>
        <end position="101"/>
    </location>
</feature>
<feature type="compositionally biased region" description="Basic and acidic residues" evidence="1">
    <location>
        <begin position="71"/>
        <end position="80"/>
    </location>
</feature>
<reference evidence="2 3" key="1">
    <citation type="journal article" date="2021" name="Nat. Plants">
        <title>The Taxus genome provides insights into paclitaxel biosynthesis.</title>
        <authorList>
            <person name="Xiong X."/>
            <person name="Gou J."/>
            <person name="Liao Q."/>
            <person name="Li Y."/>
            <person name="Zhou Q."/>
            <person name="Bi G."/>
            <person name="Li C."/>
            <person name="Du R."/>
            <person name="Wang X."/>
            <person name="Sun T."/>
            <person name="Guo L."/>
            <person name="Liang H."/>
            <person name="Lu P."/>
            <person name="Wu Y."/>
            <person name="Zhang Z."/>
            <person name="Ro D.K."/>
            <person name="Shang Y."/>
            <person name="Huang S."/>
            <person name="Yan J."/>
        </authorList>
    </citation>
    <scope>NUCLEOTIDE SEQUENCE [LARGE SCALE GENOMIC DNA]</scope>
    <source>
        <strain evidence="2">Ta-2019</strain>
    </source>
</reference>
<proteinExistence type="predicted"/>
<organism evidence="2 3">
    <name type="scientific">Taxus chinensis</name>
    <name type="common">Chinese yew</name>
    <name type="synonym">Taxus wallichiana var. chinensis</name>
    <dbReference type="NCBI Taxonomy" id="29808"/>
    <lineage>
        <taxon>Eukaryota</taxon>
        <taxon>Viridiplantae</taxon>
        <taxon>Streptophyta</taxon>
        <taxon>Embryophyta</taxon>
        <taxon>Tracheophyta</taxon>
        <taxon>Spermatophyta</taxon>
        <taxon>Pinopsida</taxon>
        <taxon>Pinidae</taxon>
        <taxon>Conifers II</taxon>
        <taxon>Cupressales</taxon>
        <taxon>Taxaceae</taxon>
        <taxon>Taxus</taxon>
    </lineage>
</organism>
<dbReference type="Proteomes" id="UP000824469">
    <property type="component" value="Unassembled WGS sequence"/>
</dbReference>
<gene>
    <name evidence="2" type="ORF">KI387_030856</name>
</gene>
<keyword evidence="3" id="KW-1185">Reference proteome</keyword>
<dbReference type="EMBL" id="JAHRHJ020000010">
    <property type="protein sequence ID" value="KAH9299174.1"/>
    <property type="molecule type" value="Genomic_DNA"/>
</dbReference>
<evidence type="ECO:0000256" key="1">
    <source>
        <dbReference type="SAM" id="MobiDB-lite"/>
    </source>
</evidence>
<feature type="non-terminal residue" evidence="2">
    <location>
        <position position="101"/>
    </location>
</feature>